<evidence type="ECO:0000313" key="5">
    <source>
        <dbReference type="Proteomes" id="UP001189619"/>
    </source>
</evidence>
<protein>
    <submittedName>
        <fullName evidence="4">CAP-associated domain-containing protein</fullName>
    </submittedName>
</protein>
<dbReference type="EMBL" id="OY569118">
    <property type="protein sequence ID" value="CAJ1004278.1"/>
    <property type="molecule type" value="Genomic_DNA"/>
</dbReference>
<evidence type="ECO:0000259" key="3">
    <source>
        <dbReference type="Pfam" id="PF14504"/>
    </source>
</evidence>
<dbReference type="Pfam" id="PF00188">
    <property type="entry name" value="CAP"/>
    <property type="match status" value="1"/>
</dbReference>
<dbReference type="PANTHER" id="PTHR31157">
    <property type="entry name" value="SCP DOMAIN-CONTAINING PROTEIN"/>
    <property type="match status" value="1"/>
</dbReference>
<feature type="domain" description="SCP" evidence="2">
    <location>
        <begin position="319"/>
        <end position="431"/>
    </location>
</feature>
<reference evidence="4" key="1">
    <citation type="submission" date="2023-07" db="EMBL/GenBank/DDBJ databases">
        <authorList>
            <person name="Ivanov I."/>
            <person name="Teneva D."/>
            <person name="Stoikov I."/>
        </authorList>
    </citation>
    <scope>NUCLEOTIDE SEQUENCE</scope>
    <source>
        <strain evidence="4">4475</strain>
    </source>
</reference>
<feature type="domain" description="CAP-associated" evidence="3">
    <location>
        <begin position="147"/>
        <end position="284"/>
    </location>
</feature>
<proteinExistence type="predicted"/>
<dbReference type="Pfam" id="PF14504">
    <property type="entry name" value="CAP_assoc_N"/>
    <property type="match status" value="1"/>
</dbReference>
<organism evidence="4 5">
    <name type="scientific">Brevibacillus aydinogluensis</name>
    <dbReference type="NCBI Taxonomy" id="927786"/>
    <lineage>
        <taxon>Bacteria</taxon>
        <taxon>Bacillati</taxon>
        <taxon>Bacillota</taxon>
        <taxon>Bacilli</taxon>
        <taxon>Bacillales</taxon>
        <taxon>Paenibacillaceae</taxon>
        <taxon>Brevibacillus</taxon>
    </lineage>
</organism>
<dbReference type="Proteomes" id="UP001189619">
    <property type="component" value="Chromosome"/>
</dbReference>
<name>A0AA48MD25_9BACL</name>
<keyword evidence="5" id="KW-1185">Reference proteome</keyword>
<evidence type="ECO:0000313" key="4">
    <source>
        <dbReference type="EMBL" id="CAJ1004278.1"/>
    </source>
</evidence>
<dbReference type="InterPro" id="IPR014044">
    <property type="entry name" value="CAP_dom"/>
</dbReference>
<sequence length="436" mass="47939">MRKWIWIGVFALLVAGIGHFLIAGNSSAILANVQPTTLYWDGKAVTGVDSSGYFHDGTRYLPAALEYKGVTYVPLSLIGRHLNKPTGRDEASHSAWLGQAPGAAKRPSPQQTGPAAVKLPPAQSATAPTETKRPAPNTSASLFGISLGMPAEQVVKVLGKPARQEPSGLGYQWWIYNCDPARYLQVGISDGKVVDIYSNAPQAKTGNASIGTSLPALVRHYDIAHTVSFSYMNAHVEITNQKYQRPLVIVDGIPHIFYLDKQNGDKVTAIRLIDTLMLLRGSFYETKWTYQGEAPNFDPPPLSVKEREQVNTAMERQLLDLVNVVRYRYKLPLLTWSDQAARVARQHSRDMESHGFFDHVSATTGLNPFQRLQKAGIAYSMAGENIAAGYPDAIEAHESWMNSPGHRKNVLEKGFAQLGAGVATDYYTQTFLTLKQ</sequence>
<dbReference type="PANTHER" id="PTHR31157:SF1">
    <property type="entry name" value="SCP DOMAIN-CONTAINING PROTEIN"/>
    <property type="match status" value="1"/>
</dbReference>
<dbReference type="InterPro" id="IPR029410">
    <property type="entry name" value="CAP_assoc"/>
</dbReference>
<gene>
    <name evidence="4" type="ORF">BSPP4475_18470</name>
</gene>
<accession>A0AA48MD25</accession>
<dbReference type="InterPro" id="IPR035940">
    <property type="entry name" value="CAP_sf"/>
</dbReference>
<dbReference type="RefSeq" id="WP_304414771.1">
    <property type="nucleotide sequence ID" value="NZ_OY569118.1"/>
</dbReference>
<dbReference type="SUPFAM" id="SSF55797">
    <property type="entry name" value="PR-1-like"/>
    <property type="match status" value="1"/>
</dbReference>
<dbReference type="Gene3D" id="3.40.33.10">
    <property type="entry name" value="CAP"/>
    <property type="match status" value="1"/>
</dbReference>
<dbReference type="KEGG" id="bayd:BSPP4475_18470"/>
<dbReference type="AlphaFoldDB" id="A0AA48MD25"/>
<feature type="region of interest" description="Disordered" evidence="1">
    <location>
        <begin position="99"/>
        <end position="139"/>
    </location>
</feature>
<dbReference type="CDD" id="cd05379">
    <property type="entry name" value="CAP_bacterial"/>
    <property type="match status" value="1"/>
</dbReference>
<evidence type="ECO:0000259" key="2">
    <source>
        <dbReference type="Pfam" id="PF00188"/>
    </source>
</evidence>
<evidence type="ECO:0000256" key="1">
    <source>
        <dbReference type="SAM" id="MobiDB-lite"/>
    </source>
</evidence>